<feature type="domain" description="LUD" evidence="1">
    <location>
        <begin position="2"/>
        <end position="82"/>
    </location>
</feature>
<organism evidence="2 3">
    <name type="scientific">Candidatus Sedimenticola endophacoides</name>
    <dbReference type="NCBI Taxonomy" id="2548426"/>
    <lineage>
        <taxon>Bacteria</taxon>
        <taxon>Pseudomonadati</taxon>
        <taxon>Pseudomonadota</taxon>
        <taxon>Gammaproteobacteria</taxon>
        <taxon>Chromatiales</taxon>
        <taxon>Sedimenticolaceae</taxon>
        <taxon>Sedimenticola</taxon>
    </lineage>
</organism>
<dbReference type="InterPro" id="IPR037171">
    <property type="entry name" value="NagB/RpiA_transferase-like"/>
</dbReference>
<dbReference type="SUPFAM" id="SSF100950">
    <property type="entry name" value="NagB/RpiA/CoA transferase-like"/>
    <property type="match status" value="1"/>
</dbReference>
<comment type="caution">
    <text evidence="2">The sequence shown here is derived from an EMBL/GenBank/DDBJ whole genome shotgun (WGS) entry which is preliminary data.</text>
</comment>
<evidence type="ECO:0000259" key="1">
    <source>
        <dbReference type="Pfam" id="PF02589"/>
    </source>
</evidence>
<reference evidence="2" key="1">
    <citation type="submission" date="2017-02" db="EMBL/GenBank/DDBJ databases">
        <title>Novel co-symbiosis in the unique lucinid bivalve Phacoides pectinatus.</title>
        <authorList>
            <person name="Lim S.J."/>
            <person name="Davis B.G."/>
            <person name="Gill D.E."/>
            <person name="Engel A.S."/>
            <person name="Anderson L.C."/>
            <person name="Campbell B.J."/>
        </authorList>
    </citation>
    <scope>NUCLEOTIDE SEQUENCE [LARGE SCALE GENOMIC DNA]</scope>
    <source>
        <strain evidence="2">LUC13016_P6</strain>
    </source>
</reference>
<evidence type="ECO:0000313" key="3">
    <source>
        <dbReference type="Proteomes" id="UP000243361"/>
    </source>
</evidence>
<dbReference type="Pfam" id="PF02589">
    <property type="entry name" value="LUD_dom"/>
    <property type="match status" value="1"/>
</dbReference>
<keyword evidence="3" id="KW-1185">Reference proteome</keyword>
<dbReference type="PANTHER" id="PTHR43682:SF1">
    <property type="entry name" value="LACTATE UTILIZATION PROTEIN C"/>
    <property type="match status" value="1"/>
</dbReference>
<gene>
    <name evidence="2" type="ORF">B0D84_00800</name>
</gene>
<sequence length="83" mass="9127">ALVLWPTPQEPRSYSLVPPVHFAVLHAGQLYHSFAEVVEQEQWHTGMPSNALLISGPSKSADIEQTLAYGVHGPMQLIVLLLI</sequence>
<proteinExistence type="predicted"/>
<dbReference type="AlphaFoldDB" id="A0A657PPD1"/>
<dbReference type="Proteomes" id="UP000243361">
    <property type="component" value="Unassembled WGS sequence"/>
</dbReference>
<protein>
    <submittedName>
        <fullName evidence="2">Lactate utilization protein</fullName>
    </submittedName>
</protein>
<name>A0A657PPD1_9GAMM</name>
<feature type="non-terminal residue" evidence="2">
    <location>
        <position position="1"/>
    </location>
</feature>
<dbReference type="Gene3D" id="3.40.50.10420">
    <property type="entry name" value="NagB/RpiA/CoA transferase-like"/>
    <property type="match status" value="1"/>
</dbReference>
<dbReference type="InterPro" id="IPR024185">
    <property type="entry name" value="FTHF_cligase-like_sf"/>
</dbReference>
<dbReference type="PANTHER" id="PTHR43682">
    <property type="entry name" value="LACTATE UTILIZATION PROTEIN C"/>
    <property type="match status" value="1"/>
</dbReference>
<dbReference type="InterPro" id="IPR003741">
    <property type="entry name" value="LUD_dom"/>
</dbReference>
<accession>A0A657PPD1</accession>
<dbReference type="EMBL" id="MUIE01000068">
    <property type="protein sequence ID" value="OQX37189.1"/>
    <property type="molecule type" value="Genomic_DNA"/>
</dbReference>
<evidence type="ECO:0000313" key="2">
    <source>
        <dbReference type="EMBL" id="OQX37189.1"/>
    </source>
</evidence>